<sequence>MGAVTSSMAAKFAFFPPNPPSYTVVVDESTGKMRITDVSERENVDVLKLATKRGTEIVAVYMKNPAAESTVLYSHGNAADLGQMYELFSVLSIHLRVNLMGYDYSGYGQSTGKPSEQNTYADIEAAYRCLEETYGVKEEDVILYGQSVGSGPTLDLASRLPRLKAVALHSPILSGLRVMYPVKRTYWFDIYKNIDKIPLVGCPVLVIHPLAKVLKSGCGRRNGGGGAVAVAVAGCCYGHYGTVTTAIATATANTLGNLNHTAKAAVTGGGNYHNRYVTARKHRCRCGYVPHTPTQQNPKKEDMSTAGGTADDVVDCSHGKQLWELCKEKYEPLWIKGGNHCDLEIYPEYIQHLKKFVSAVGKLSHSRNSSGLNTDQSENPRSSTDCRDKPRSSTDQRERSRLSSDQREKSRSSTDHREKSRASIDRREKSRKSVEHPEKANNSTDQPEKARNSIDRFGDMMRSVGLCNIDCFKPTGAAGI</sequence>
<feature type="region of interest" description="Disordered" evidence="1">
    <location>
        <begin position="365"/>
        <end position="450"/>
    </location>
</feature>
<keyword evidence="4" id="KW-1185">Reference proteome</keyword>
<dbReference type="AlphaFoldDB" id="A0A7J7IA52"/>
<reference evidence="4" key="1">
    <citation type="journal article" date="2020" name="Nat. Commun.">
        <title>Genome assembly of wild tea tree DASZ reveals pedigree and selection history of tea varieties.</title>
        <authorList>
            <person name="Zhang W."/>
            <person name="Zhang Y."/>
            <person name="Qiu H."/>
            <person name="Guo Y."/>
            <person name="Wan H."/>
            <person name="Zhang X."/>
            <person name="Scossa F."/>
            <person name="Alseekh S."/>
            <person name="Zhang Q."/>
            <person name="Wang P."/>
            <person name="Xu L."/>
            <person name="Schmidt M.H."/>
            <person name="Jia X."/>
            <person name="Li D."/>
            <person name="Zhu A."/>
            <person name="Guo F."/>
            <person name="Chen W."/>
            <person name="Ni D."/>
            <person name="Usadel B."/>
            <person name="Fernie A.R."/>
            <person name="Wen W."/>
        </authorList>
    </citation>
    <scope>NUCLEOTIDE SEQUENCE [LARGE SCALE GENOMIC DNA]</scope>
    <source>
        <strain evidence="4">cv. G240</strain>
    </source>
</reference>
<protein>
    <recommendedName>
        <fullName evidence="2">Serine aminopeptidase S33 domain-containing protein</fullName>
    </recommendedName>
</protein>
<dbReference type="InterPro" id="IPR022742">
    <property type="entry name" value="Hydrolase_4"/>
</dbReference>
<dbReference type="PANTHER" id="PTHR12277">
    <property type="entry name" value="ALPHA/BETA HYDROLASE DOMAIN-CONTAINING PROTEIN"/>
    <property type="match status" value="1"/>
</dbReference>
<feature type="compositionally biased region" description="Basic and acidic residues" evidence="1">
    <location>
        <begin position="384"/>
        <end position="439"/>
    </location>
</feature>
<gene>
    <name evidence="3" type="ORF">HYC85_002636</name>
</gene>
<dbReference type="InterPro" id="IPR029058">
    <property type="entry name" value="AB_hydrolase_fold"/>
</dbReference>
<dbReference type="Pfam" id="PF12146">
    <property type="entry name" value="Hydrolase_4"/>
    <property type="match status" value="1"/>
</dbReference>
<dbReference type="SUPFAM" id="SSF53474">
    <property type="entry name" value="alpha/beta-Hydrolases"/>
    <property type="match status" value="2"/>
</dbReference>
<accession>A0A7J7IA52</accession>
<dbReference type="Gene3D" id="3.40.50.1820">
    <property type="entry name" value="alpha/beta hydrolase"/>
    <property type="match status" value="1"/>
</dbReference>
<evidence type="ECO:0000259" key="2">
    <source>
        <dbReference type="Pfam" id="PF12146"/>
    </source>
</evidence>
<feature type="domain" description="Serine aminopeptidase S33" evidence="2">
    <location>
        <begin position="67"/>
        <end position="175"/>
    </location>
</feature>
<organism evidence="3 4">
    <name type="scientific">Camellia sinensis</name>
    <name type="common">Tea plant</name>
    <name type="synonym">Thea sinensis</name>
    <dbReference type="NCBI Taxonomy" id="4442"/>
    <lineage>
        <taxon>Eukaryota</taxon>
        <taxon>Viridiplantae</taxon>
        <taxon>Streptophyta</taxon>
        <taxon>Embryophyta</taxon>
        <taxon>Tracheophyta</taxon>
        <taxon>Spermatophyta</taxon>
        <taxon>Magnoliopsida</taxon>
        <taxon>eudicotyledons</taxon>
        <taxon>Gunneridae</taxon>
        <taxon>Pentapetalae</taxon>
        <taxon>asterids</taxon>
        <taxon>Ericales</taxon>
        <taxon>Theaceae</taxon>
        <taxon>Camellia</taxon>
    </lineage>
</organism>
<evidence type="ECO:0000313" key="4">
    <source>
        <dbReference type="Proteomes" id="UP000593564"/>
    </source>
</evidence>
<name>A0A7J7IA52_CAMSI</name>
<feature type="compositionally biased region" description="Polar residues" evidence="1">
    <location>
        <begin position="366"/>
        <end position="383"/>
    </location>
</feature>
<reference evidence="3 4" key="2">
    <citation type="submission" date="2020-07" db="EMBL/GenBank/DDBJ databases">
        <title>Genome assembly of wild tea tree DASZ reveals pedigree and selection history of tea varieties.</title>
        <authorList>
            <person name="Zhang W."/>
        </authorList>
    </citation>
    <scope>NUCLEOTIDE SEQUENCE [LARGE SCALE GENOMIC DNA]</scope>
    <source>
        <strain evidence="4">cv. G240</strain>
        <tissue evidence="3">Leaf</tissue>
    </source>
</reference>
<dbReference type="PANTHER" id="PTHR12277:SF191">
    <property type="entry name" value="ALPHA_BETA-HYDROLASES SUPERFAMILY PROTEIN"/>
    <property type="match status" value="1"/>
</dbReference>
<proteinExistence type="predicted"/>
<comment type="caution">
    <text evidence="3">The sequence shown here is derived from an EMBL/GenBank/DDBJ whole genome shotgun (WGS) entry which is preliminary data.</text>
</comment>
<dbReference type="EMBL" id="JACBKZ010000001">
    <property type="protein sequence ID" value="KAF5961427.1"/>
    <property type="molecule type" value="Genomic_DNA"/>
</dbReference>
<evidence type="ECO:0000313" key="3">
    <source>
        <dbReference type="EMBL" id="KAF5961427.1"/>
    </source>
</evidence>
<evidence type="ECO:0000256" key="1">
    <source>
        <dbReference type="SAM" id="MobiDB-lite"/>
    </source>
</evidence>
<dbReference type="Proteomes" id="UP000593564">
    <property type="component" value="Unassembled WGS sequence"/>
</dbReference>